<gene>
    <name evidence="1" type="ORF">PPRIM_AZ9-3.1.T1000069</name>
</gene>
<organism evidence="1 2">
    <name type="scientific">Paramecium primaurelia</name>
    <dbReference type="NCBI Taxonomy" id="5886"/>
    <lineage>
        <taxon>Eukaryota</taxon>
        <taxon>Sar</taxon>
        <taxon>Alveolata</taxon>
        <taxon>Ciliophora</taxon>
        <taxon>Intramacronucleata</taxon>
        <taxon>Oligohymenophorea</taxon>
        <taxon>Peniculida</taxon>
        <taxon>Parameciidae</taxon>
        <taxon>Paramecium</taxon>
    </lineage>
</organism>
<reference evidence="1" key="1">
    <citation type="submission" date="2021-01" db="EMBL/GenBank/DDBJ databases">
        <authorList>
            <consortium name="Genoscope - CEA"/>
            <person name="William W."/>
        </authorList>
    </citation>
    <scope>NUCLEOTIDE SEQUENCE</scope>
</reference>
<name>A0A8S1NV11_PARPR</name>
<sequence>MKQLSQTSQSFKHKQKSEPSLLPNIDILKENVKSSFALGHLRGLLTYKQVRELPKTEIQMRRDQTYGKANKKSKNKRLTFLKFGFRTHEKKNNYYLQPLIKKVKDAFGEVANDGSMGVVDLWSDRNMNRLMDAIQMTRDNLIVRKLGKELNEAEHFLMIRMEEKKMRDRIFMESLKLQFQETDTFSLKFQLSDKDKKIVQRVAQPTISSNLRYNNPNENIQTIVESIDQLHQENLEIYTDLYKQIKSIQKHIK</sequence>
<proteinExistence type="predicted"/>
<dbReference type="AlphaFoldDB" id="A0A8S1NV11"/>
<evidence type="ECO:0000313" key="1">
    <source>
        <dbReference type="EMBL" id="CAD8096052.1"/>
    </source>
</evidence>
<evidence type="ECO:0000313" key="2">
    <source>
        <dbReference type="Proteomes" id="UP000688137"/>
    </source>
</evidence>
<dbReference type="EMBL" id="CAJJDM010000103">
    <property type="protein sequence ID" value="CAD8096052.1"/>
    <property type="molecule type" value="Genomic_DNA"/>
</dbReference>
<dbReference type="Proteomes" id="UP000688137">
    <property type="component" value="Unassembled WGS sequence"/>
</dbReference>
<accession>A0A8S1NV11</accession>
<protein>
    <submittedName>
        <fullName evidence="1">Uncharacterized protein</fullName>
    </submittedName>
</protein>
<comment type="caution">
    <text evidence="1">The sequence shown here is derived from an EMBL/GenBank/DDBJ whole genome shotgun (WGS) entry which is preliminary data.</text>
</comment>
<dbReference type="OMA" id="LNEEEHF"/>
<keyword evidence="2" id="KW-1185">Reference proteome</keyword>